<feature type="transmembrane region" description="Helical" evidence="6">
    <location>
        <begin position="240"/>
        <end position="257"/>
    </location>
</feature>
<dbReference type="EMBL" id="VOHW01000023">
    <property type="protein sequence ID" value="TWV57991.1"/>
    <property type="molecule type" value="Genomic_DNA"/>
</dbReference>
<protein>
    <submittedName>
        <fullName evidence="7">Oligosaccharide flippase family protein</fullName>
    </submittedName>
</protein>
<dbReference type="RefSeq" id="WP_121961422.1">
    <property type="nucleotide sequence ID" value="NZ_VOHW01000023.1"/>
</dbReference>
<comment type="subcellular location">
    <subcellularLocation>
        <location evidence="1">Cell membrane</location>
        <topology evidence="1">Multi-pass membrane protein</topology>
    </subcellularLocation>
</comment>
<proteinExistence type="predicted"/>
<dbReference type="PANTHER" id="PTHR30250">
    <property type="entry name" value="PST FAMILY PREDICTED COLANIC ACID TRANSPORTER"/>
    <property type="match status" value="1"/>
</dbReference>
<feature type="transmembrane region" description="Helical" evidence="6">
    <location>
        <begin position="295"/>
        <end position="312"/>
    </location>
</feature>
<evidence type="ECO:0000313" key="7">
    <source>
        <dbReference type="EMBL" id="TWV57991.1"/>
    </source>
</evidence>
<feature type="transmembrane region" description="Helical" evidence="6">
    <location>
        <begin position="359"/>
        <end position="381"/>
    </location>
</feature>
<sequence length="417" mass="48357">MLRQAKKLYLHYKIICDNFLFVALVQGFELIAPLITYPYLVGVLGMDLYGMVLTAQVLVSYATLLIEFGSNSVCAKSVSIHQDDKEKQSEIVSSVLTTRFLLWGISFFVYMAVVWGIPDYRTHWQLFLFSYLLTLQELLFLQFFFQGIEKLKFVSLLTIIVKFVFISLVFIFVKDQSHYLYVPIFYGVGYVLAGLIALYIVFCKMDIRFVMPSFKQQWGYVKECSPILATNLVCTIKNKFNYMFVGVFLGMGDVVIYDLGLKLMGVISKPTSVITTVLLPQFARNKSVRNLKITMVLVFVINLVMVTFLNIFMESIVDFFLHRHIDMIPLRLFSLVPLFLGVSVFLATNFMIAFGHNRYFFYSILVTTFAYLILLFLVWITGYTRSLYSFIFIALITYIVELIYRLYVFRMLNVSKC</sequence>
<feature type="transmembrane region" description="Helical" evidence="6">
    <location>
        <begin position="48"/>
        <end position="70"/>
    </location>
</feature>
<keyword evidence="3 6" id="KW-0812">Transmembrane</keyword>
<feature type="transmembrane region" description="Helical" evidence="6">
    <location>
        <begin position="179"/>
        <end position="202"/>
    </location>
</feature>
<feature type="transmembrane region" description="Helical" evidence="6">
    <location>
        <begin position="387"/>
        <end position="407"/>
    </location>
</feature>
<feature type="transmembrane region" description="Helical" evidence="6">
    <location>
        <begin position="123"/>
        <end position="141"/>
    </location>
</feature>
<accession>A0A5C6K6E9</accession>
<evidence type="ECO:0000256" key="2">
    <source>
        <dbReference type="ARBA" id="ARBA00022475"/>
    </source>
</evidence>
<evidence type="ECO:0000256" key="6">
    <source>
        <dbReference type="SAM" id="Phobius"/>
    </source>
</evidence>
<feature type="transmembrane region" description="Helical" evidence="6">
    <location>
        <begin position="332"/>
        <end position="352"/>
    </location>
</feature>
<feature type="transmembrane region" description="Helical" evidence="6">
    <location>
        <begin position="20"/>
        <end position="42"/>
    </location>
</feature>
<reference evidence="7 8" key="1">
    <citation type="submission" date="2019-07" db="EMBL/GenBank/DDBJ databases">
        <title>Genome sequencing of Parabacteroides distasonis iSURF_7.</title>
        <authorList>
            <person name="Degefu H.N."/>
            <person name="Ruoff K.L."/>
            <person name="Price C.E."/>
            <person name="Valls R.A."/>
            <person name="O'Toole G.A."/>
        </authorList>
    </citation>
    <scope>NUCLEOTIDE SEQUENCE [LARGE SCALE GENOMIC DNA]</scope>
    <source>
        <strain evidence="7 8">CFPLTA003_1B</strain>
    </source>
</reference>
<evidence type="ECO:0000256" key="1">
    <source>
        <dbReference type="ARBA" id="ARBA00004651"/>
    </source>
</evidence>
<evidence type="ECO:0000256" key="5">
    <source>
        <dbReference type="ARBA" id="ARBA00023136"/>
    </source>
</evidence>
<keyword evidence="5 6" id="KW-0472">Membrane</keyword>
<evidence type="ECO:0000256" key="3">
    <source>
        <dbReference type="ARBA" id="ARBA00022692"/>
    </source>
</evidence>
<dbReference type="InterPro" id="IPR002797">
    <property type="entry name" value="Polysacc_synth"/>
</dbReference>
<keyword evidence="2" id="KW-1003">Cell membrane</keyword>
<feature type="transmembrane region" description="Helical" evidence="6">
    <location>
        <begin position="153"/>
        <end position="173"/>
    </location>
</feature>
<dbReference type="GO" id="GO:0005886">
    <property type="term" value="C:plasma membrane"/>
    <property type="evidence" value="ECO:0007669"/>
    <property type="project" value="UniProtKB-SubCell"/>
</dbReference>
<gene>
    <name evidence="7" type="ORF">FSA05_21960</name>
</gene>
<dbReference type="AlphaFoldDB" id="A0A5C6K6E9"/>
<feature type="transmembrane region" description="Helical" evidence="6">
    <location>
        <begin position="91"/>
        <end position="117"/>
    </location>
</feature>
<dbReference type="Pfam" id="PF01943">
    <property type="entry name" value="Polysacc_synt"/>
    <property type="match status" value="1"/>
</dbReference>
<dbReference type="Proteomes" id="UP000315827">
    <property type="component" value="Unassembled WGS sequence"/>
</dbReference>
<keyword evidence="4 6" id="KW-1133">Transmembrane helix</keyword>
<organism evidence="7 8">
    <name type="scientific">Parabacteroides distasonis</name>
    <dbReference type="NCBI Taxonomy" id="823"/>
    <lineage>
        <taxon>Bacteria</taxon>
        <taxon>Pseudomonadati</taxon>
        <taxon>Bacteroidota</taxon>
        <taxon>Bacteroidia</taxon>
        <taxon>Bacteroidales</taxon>
        <taxon>Tannerellaceae</taxon>
        <taxon>Parabacteroides</taxon>
    </lineage>
</organism>
<name>A0A5C6K6E9_PARDI</name>
<evidence type="ECO:0000256" key="4">
    <source>
        <dbReference type="ARBA" id="ARBA00022989"/>
    </source>
</evidence>
<dbReference type="InterPro" id="IPR050833">
    <property type="entry name" value="Poly_Biosynth_Transport"/>
</dbReference>
<evidence type="ECO:0000313" key="8">
    <source>
        <dbReference type="Proteomes" id="UP000315827"/>
    </source>
</evidence>
<comment type="caution">
    <text evidence="7">The sequence shown here is derived from an EMBL/GenBank/DDBJ whole genome shotgun (WGS) entry which is preliminary data.</text>
</comment>
<feature type="transmembrane region" description="Helical" evidence="6">
    <location>
        <begin position="263"/>
        <end position="283"/>
    </location>
</feature>
<dbReference type="PANTHER" id="PTHR30250:SF11">
    <property type="entry name" value="O-ANTIGEN TRANSPORTER-RELATED"/>
    <property type="match status" value="1"/>
</dbReference>